<organism evidence="7 8">
    <name type="scientific">Amphilophus citrinellus</name>
    <name type="common">Midas cichlid</name>
    <name type="synonym">Cichlasoma citrinellum</name>
    <dbReference type="NCBI Taxonomy" id="61819"/>
    <lineage>
        <taxon>Eukaryota</taxon>
        <taxon>Metazoa</taxon>
        <taxon>Chordata</taxon>
        <taxon>Craniata</taxon>
        <taxon>Vertebrata</taxon>
        <taxon>Euteleostomi</taxon>
        <taxon>Actinopterygii</taxon>
        <taxon>Neopterygii</taxon>
        <taxon>Teleostei</taxon>
        <taxon>Neoteleostei</taxon>
        <taxon>Acanthomorphata</taxon>
        <taxon>Ovalentaria</taxon>
        <taxon>Cichlomorphae</taxon>
        <taxon>Cichliformes</taxon>
        <taxon>Cichlidae</taxon>
        <taxon>New World cichlids</taxon>
        <taxon>Cichlasomatinae</taxon>
        <taxon>Heroini</taxon>
        <taxon>Amphilophus</taxon>
    </lineage>
</organism>
<evidence type="ECO:0000256" key="2">
    <source>
        <dbReference type="ARBA" id="ARBA00006552"/>
    </source>
</evidence>
<proteinExistence type="inferred from homology"/>
<keyword evidence="5" id="KW-0732">Signal</keyword>
<dbReference type="CDD" id="cd00069">
    <property type="entry name" value="GHB_like"/>
    <property type="match status" value="1"/>
</dbReference>
<evidence type="ECO:0000256" key="4">
    <source>
        <dbReference type="ARBA" id="ARBA00023157"/>
    </source>
</evidence>
<dbReference type="GO" id="GO:0005179">
    <property type="term" value="F:hormone activity"/>
    <property type="evidence" value="ECO:0007669"/>
    <property type="project" value="InterPro"/>
</dbReference>
<keyword evidence="8" id="KW-1185">Reference proteome</keyword>
<dbReference type="AlphaFoldDB" id="A0A3Q0T408"/>
<evidence type="ECO:0000259" key="6">
    <source>
        <dbReference type="Pfam" id="PF00007"/>
    </source>
</evidence>
<dbReference type="Pfam" id="PF00007">
    <property type="entry name" value="Cys_knot"/>
    <property type="match status" value="1"/>
</dbReference>
<evidence type="ECO:0000313" key="7">
    <source>
        <dbReference type="Ensembl" id="ENSACIP00000026870.1"/>
    </source>
</evidence>
<accession>A0A3Q0T408</accession>
<evidence type="ECO:0000256" key="1">
    <source>
        <dbReference type="ARBA" id="ARBA00004613"/>
    </source>
</evidence>
<name>A0A3Q0T408_AMPCI</name>
<keyword evidence="4" id="KW-1015">Disulfide bond</keyword>
<comment type="subcellular location">
    <subcellularLocation>
        <location evidence="1">Secreted</location>
    </subcellularLocation>
</comment>
<dbReference type="InterPro" id="IPR029034">
    <property type="entry name" value="Cystine-knot_cytokine"/>
</dbReference>
<dbReference type="InterPro" id="IPR006208">
    <property type="entry name" value="Glyco_hormone_CN"/>
</dbReference>
<dbReference type="SMART" id="SM00068">
    <property type="entry name" value="GHB"/>
    <property type="match status" value="1"/>
</dbReference>
<feature type="signal peptide" evidence="5">
    <location>
        <begin position="1"/>
        <end position="18"/>
    </location>
</feature>
<dbReference type="Ensembl" id="ENSACIT00000027577.1">
    <property type="protein sequence ID" value="ENSACIP00000026870.1"/>
    <property type="gene ID" value="ENSACIG00000020708.1"/>
</dbReference>
<keyword evidence="3" id="KW-0964">Secreted</keyword>
<dbReference type="Proteomes" id="UP000261340">
    <property type="component" value="Unplaced"/>
</dbReference>
<sequence length="121" mass="13074">MQLVVMAAAIALAGAGAGQGCSSGCHPKNISLPVDICGTTELVDTTICEGQCYQEDPNYVLADNWPEQKICSGEWSYEVKYTERCPRGFTYPVARKCECTVCNANTDCGTWPGYIPSCLSF</sequence>
<evidence type="ECO:0000256" key="3">
    <source>
        <dbReference type="ARBA" id="ARBA00022525"/>
    </source>
</evidence>
<comment type="similarity">
    <text evidence="2">Belongs to the glycoprotein hormones subunit beta family.</text>
</comment>
<feature type="chain" id="PRO_5018785068" description="Glycoprotein hormone subunit beta domain-containing protein" evidence="5">
    <location>
        <begin position="19"/>
        <end position="121"/>
    </location>
</feature>
<dbReference type="GeneTree" id="ENSGT00940000172097"/>
<dbReference type="OMA" id="CAGQCYH"/>
<dbReference type="SUPFAM" id="SSF57501">
    <property type="entry name" value="Cystine-knot cytokines"/>
    <property type="match status" value="1"/>
</dbReference>
<dbReference type="STRING" id="61819.ENSACIP00000026870"/>
<dbReference type="InterPro" id="IPR001545">
    <property type="entry name" value="Gonadotropin_bsu"/>
</dbReference>
<feature type="domain" description="Glycoprotein hormone subunit beta" evidence="6">
    <location>
        <begin position="23"/>
        <end position="108"/>
    </location>
</feature>
<protein>
    <recommendedName>
        <fullName evidence="6">Glycoprotein hormone subunit beta domain-containing protein</fullName>
    </recommendedName>
</protein>
<dbReference type="Gene3D" id="2.10.90.10">
    <property type="entry name" value="Cystine-knot cytokines"/>
    <property type="match status" value="1"/>
</dbReference>
<reference evidence="7" key="2">
    <citation type="submission" date="2025-09" db="UniProtKB">
        <authorList>
            <consortium name="Ensembl"/>
        </authorList>
    </citation>
    <scope>IDENTIFICATION</scope>
</reference>
<evidence type="ECO:0000256" key="5">
    <source>
        <dbReference type="SAM" id="SignalP"/>
    </source>
</evidence>
<dbReference type="GO" id="GO:0005576">
    <property type="term" value="C:extracellular region"/>
    <property type="evidence" value="ECO:0007669"/>
    <property type="project" value="UniProtKB-SubCell"/>
</dbReference>
<reference evidence="7" key="1">
    <citation type="submission" date="2025-08" db="UniProtKB">
        <authorList>
            <consortium name="Ensembl"/>
        </authorList>
    </citation>
    <scope>IDENTIFICATION</scope>
</reference>
<evidence type="ECO:0000313" key="8">
    <source>
        <dbReference type="Proteomes" id="UP000261340"/>
    </source>
</evidence>